<dbReference type="InterPro" id="IPR013708">
    <property type="entry name" value="Shikimate_DH-bd_N"/>
</dbReference>
<organism evidence="4 5">
    <name type="scientific">Falsiroseomonas oleicola</name>
    <dbReference type="NCBI Taxonomy" id="2801474"/>
    <lineage>
        <taxon>Bacteria</taxon>
        <taxon>Pseudomonadati</taxon>
        <taxon>Pseudomonadota</taxon>
        <taxon>Alphaproteobacteria</taxon>
        <taxon>Acetobacterales</taxon>
        <taxon>Roseomonadaceae</taxon>
        <taxon>Falsiroseomonas</taxon>
    </lineage>
</organism>
<name>A0ABS6H7E9_9PROT</name>
<dbReference type="InterPro" id="IPR022893">
    <property type="entry name" value="Shikimate_DH_fam"/>
</dbReference>
<protein>
    <submittedName>
        <fullName evidence="4">Shikimate dehydrogenase</fullName>
    </submittedName>
</protein>
<evidence type="ECO:0000259" key="3">
    <source>
        <dbReference type="Pfam" id="PF08501"/>
    </source>
</evidence>
<dbReference type="Proteomes" id="UP000689967">
    <property type="component" value="Unassembled WGS sequence"/>
</dbReference>
<proteinExistence type="predicted"/>
<dbReference type="Pfam" id="PF08501">
    <property type="entry name" value="Shikimate_dh_N"/>
    <property type="match status" value="1"/>
</dbReference>
<keyword evidence="2" id="KW-0057">Aromatic amino acid biosynthesis</keyword>
<evidence type="ECO:0000313" key="4">
    <source>
        <dbReference type="EMBL" id="MBU8544622.1"/>
    </source>
</evidence>
<reference evidence="4 5" key="1">
    <citation type="submission" date="2021-01" db="EMBL/GenBank/DDBJ databases">
        <title>Roseomonas sp. nov, a bacterium isolated from an oil production mixture in Yumen Oilfield.</title>
        <authorList>
            <person name="Wu D."/>
        </authorList>
    </citation>
    <scope>NUCLEOTIDE SEQUENCE [LARGE SCALE GENOMIC DNA]</scope>
    <source>
        <strain evidence="4 5">ROY-5-3</strain>
    </source>
</reference>
<evidence type="ECO:0000256" key="2">
    <source>
        <dbReference type="ARBA" id="ARBA00023141"/>
    </source>
</evidence>
<dbReference type="EMBL" id="JAERQM010000003">
    <property type="protein sequence ID" value="MBU8544622.1"/>
    <property type="molecule type" value="Genomic_DNA"/>
</dbReference>
<keyword evidence="2" id="KW-0028">Amino-acid biosynthesis</keyword>
<dbReference type="CDD" id="cd01065">
    <property type="entry name" value="NAD_bind_Shikimate_DH"/>
    <property type="match status" value="1"/>
</dbReference>
<accession>A0ABS6H7E9</accession>
<evidence type="ECO:0000256" key="1">
    <source>
        <dbReference type="ARBA" id="ARBA00004871"/>
    </source>
</evidence>
<dbReference type="PANTHER" id="PTHR21089">
    <property type="entry name" value="SHIKIMATE DEHYDROGENASE"/>
    <property type="match status" value="1"/>
</dbReference>
<gene>
    <name evidence="4" type="ORF">JJQ90_12950</name>
</gene>
<sequence>MLENLSGATRVFVIIGDPIAQVQSPGAITRDFVARGQDAVLVPAHVTAAEVDDYIRGASKARNLHGIVATVPHKFAAFRHCATTTERAGFLESVNVLRRDAQGRWHGDMTDGAAFVAGLRAAGCEPSGQRVLLVGAGGAGTAIALALLEAGVAELAIHDQDMARRDRLLARLAGRHPARLATGSDDPSGFDIIAQATPAGMQPGDALPLQADRLTPAMFVGDVITSPEITPLLRAARALGCGTQTGIGMYAAGRAMIVDFLLGA</sequence>
<dbReference type="RefSeq" id="WP_216875989.1">
    <property type="nucleotide sequence ID" value="NZ_JAERQM010000003.1"/>
</dbReference>
<evidence type="ECO:0000313" key="5">
    <source>
        <dbReference type="Proteomes" id="UP000689967"/>
    </source>
</evidence>
<comment type="caution">
    <text evidence="4">The sequence shown here is derived from an EMBL/GenBank/DDBJ whole genome shotgun (WGS) entry which is preliminary data.</text>
</comment>
<feature type="domain" description="Shikimate dehydrogenase substrate binding N-terminal" evidence="3">
    <location>
        <begin position="14"/>
        <end position="97"/>
    </location>
</feature>
<keyword evidence="5" id="KW-1185">Reference proteome</keyword>
<dbReference type="PANTHER" id="PTHR21089:SF1">
    <property type="entry name" value="BIFUNCTIONAL 3-DEHYDROQUINATE DEHYDRATASE_SHIKIMATE DEHYDROGENASE, CHLOROPLASTIC"/>
    <property type="match status" value="1"/>
</dbReference>
<comment type="pathway">
    <text evidence="1">Metabolic intermediate biosynthesis; chorismate biosynthesis; chorismate from D-erythrose 4-phosphate and phosphoenolpyruvate: step 4/7.</text>
</comment>